<dbReference type="Gene3D" id="1.25.40.10">
    <property type="entry name" value="Tetratricopeptide repeat domain"/>
    <property type="match status" value="1"/>
</dbReference>
<comment type="similarity">
    <text evidence="1">Belongs to the PPR family. P subfamily.</text>
</comment>
<dbReference type="InterPro" id="IPR002885">
    <property type="entry name" value="PPR_rpt"/>
</dbReference>
<accession>A0A7J0EFQ8</accession>
<evidence type="ECO:0000313" key="3">
    <source>
        <dbReference type="EMBL" id="GFY84709.1"/>
    </source>
</evidence>
<dbReference type="NCBIfam" id="TIGR00756">
    <property type="entry name" value="PPR"/>
    <property type="match status" value="1"/>
</dbReference>
<evidence type="ECO:0000313" key="4">
    <source>
        <dbReference type="Proteomes" id="UP000585474"/>
    </source>
</evidence>
<evidence type="ECO:0000256" key="1">
    <source>
        <dbReference type="ARBA" id="ARBA00007626"/>
    </source>
</evidence>
<dbReference type="GO" id="GO:0003729">
    <property type="term" value="F:mRNA binding"/>
    <property type="evidence" value="ECO:0007669"/>
    <property type="project" value="UniProtKB-ARBA"/>
</dbReference>
<dbReference type="AlphaFoldDB" id="A0A7J0EFQ8"/>
<dbReference type="PANTHER" id="PTHR45717">
    <property type="entry name" value="OS12G0527900 PROTEIN"/>
    <property type="match status" value="1"/>
</dbReference>
<dbReference type="Proteomes" id="UP000585474">
    <property type="component" value="Unassembled WGS sequence"/>
</dbReference>
<dbReference type="EMBL" id="BJWL01000003">
    <property type="protein sequence ID" value="GFY84709.1"/>
    <property type="molecule type" value="Genomic_DNA"/>
</dbReference>
<reference evidence="3 4" key="1">
    <citation type="submission" date="2019-07" db="EMBL/GenBank/DDBJ databases">
        <title>De Novo Assembly of kiwifruit Actinidia rufa.</title>
        <authorList>
            <person name="Sugita-Konishi S."/>
            <person name="Sato K."/>
            <person name="Mori E."/>
            <person name="Abe Y."/>
            <person name="Kisaki G."/>
            <person name="Hamano K."/>
            <person name="Suezawa K."/>
            <person name="Otani M."/>
            <person name="Fukuda T."/>
            <person name="Manabe T."/>
            <person name="Gomi K."/>
            <person name="Tabuchi M."/>
            <person name="Akimitsu K."/>
            <person name="Kataoka I."/>
        </authorList>
    </citation>
    <scope>NUCLEOTIDE SEQUENCE [LARGE SCALE GENOMIC DNA]</scope>
    <source>
        <strain evidence="4">cv. Fuchu</strain>
    </source>
</reference>
<dbReference type="OrthoDB" id="739241at2759"/>
<sequence length="118" mass="13909">MGKVDSILQKANQQNQMRPMFSSYMAIMDQYAKRGDIHNSEKMLHRMRQNGYMDRIRKFQALIKAYINAKVLAYGIRERMKADNIFPNKAVTRQLAQVDAFRRTGCRICWIEDFPMGQ</sequence>
<dbReference type="PANTHER" id="PTHR45717:SF15">
    <property type="entry name" value="AGL218WP"/>
    <property type="match status" value="1"/>
</dbReference>
<dbReference type="GO" id="GO:0005739">
    <property type="term" value="C:mitochondrion"/>
    <property type="evidence" value="ECO:0007669"/>
    <property type="project" value="TreeGrafter"/>
</dbReference>
<keyword evidence="4" id="KW-1185">Reference proteome</keyword>
<dbReference type="InterPro" id="IPR011990">
    <property type="entry name" value="TPR-like_helical_dom_sf"/>
</dbReference>
<comment type="caution">
    <text evidence="3">The sequence shown here is derived from an EMBL/GenBank/DDBJ whole genome shotgun (WGS) entry which is preliminary data.</text>
</comment>
<protein>
    <submittedName>
        <fullName evidence="3">Similar to PENTATRICOPEPTIDE REPEAT 596</fullName>
    </submittedName>
</protein>
<evidence type="ECO:0000256" key="2">
    <source>
        <dbReference type="ARBA" id="ARBA00022737"/>
    </source>
</evidence>
<proteinExistence type="inferred from homology"/>
<organism evidence="3 4">
    <name type="scientific">Actinidia rufa</name>
    <dbReference type="NCBI Taxonomy" id="165716"/>
    <lineage>
        <taxon>Eukaryota</taxon>
        <taxon>Viridiplantae</taxon>
        <taxon>Streptophyta</taxon>
        <taxon>Embryophyta</taxon>
        <taxon>Tracheophyta</taxon>
        <taxon>Spermatophyta</taxon>
        <taxon>Magnoliopsida</taxon>
        <taxon>eudicotyledons</taxon>
        <taxon>Gunneridae</taxon>
        <taxon>Pentapetalae</taxon>
        <taxon>asterids</taxon>
        <taxon>Ericales</taxon>
        <taxon>Actinidiaceae</taxon>
        <taxon>Actinidia</taxon>
    </lineage>
</organism>
<name>A0A7J0EFQ8_9ERIC</name>
<gene>
    <name evidence="3" type="ORF">Acr_03g0014830</name>
</gene>
<keyword evidence="2" id="KW-0677">Repeat</keyword>